<dbReference type="Pfam" id="PF01451">
    <property type="entry name" value="LMWPc"/>
    <property type="match status" value="1"/>
</dbReference>
<dbReference type="Proteomes" id="UP000249417">
    <property type="component" value="Unassembled WGS sequence"/>
</dbReference>
<dbReference type="SUPFAM" id="SSF52788">
    <property type="entry name" value="Phosphotyrosine protein phosphatases I"/>
    <property type="match status" value="1"/>
</dbReference>
<evidence type="ECO:0000313" key="3">
    <source>
        <dbReference type="Proteomes" id="UP000249417"/>
    </source>
</evidence>
<dbReference type="AlphaFoldDB" id="A0A2W5MZT8"/>
<reference evidence="2 3" key="1">
    <citation type="submission" date="2017-08" db="EMBL/GenBank/DDBJ databases">
        <title>Infants hospitalized years apart are colonized by the same room-sourced microbial strains.</title>
        <authorList>
            <person name="Brooks B."/>
            <person name="Olm M.R."/>
            <person name="Firek B.A."/>
            <person name="Baker R."/>
            <person name="Thomas B.C."/>
            <person name="Morowitz M.J."/>
            <person name="Banfield J.F."/>
        </authorList>
    </citation>
    <scope>NUCLEOTIDE SEQUENCE [LARGE SCALE GENOMIC DNA]</scope>
    <source>
        <strain evidence="2">S2_005_002_R2_29</strain>
    </source>
</reference>
<name>A0A2W5MZT8_9BACT</name>
<dbReference type="InterPro" id="IPR036196">
    <property type="entry name" value="Ptyr_pPase_sf"/>
</dbReference>
<accession>A0A2W5MZT8</accession>
<dbReference type="InterPro" id="IPR023485">
    <property type="entry name" value="Ptyr_pPase"/>
</dbReference>
<comment type="caution">
    <text evidence="2">The sequence shown here is derived from an EMBL/GenBank/DDBJ whole genome shotgun (WGS) entry which is preliminary data.</text>
</comment>
<gene>
    <name evidence="2" type="ORF">DI551_04380</name>
</gene>
<dbReference type="Gene3D" id="3.40.50.2300">
    <property type="match status" value="1"/>
</dbReference>
<proteinExistence type="predicted"/>
<protein>
    <recommendedName>
        <fullName evidence="1">Phosphotyrosine protein phosphatase I domain-containing protein</fullName>
    </recommendedName>
</protein>
<dbReference type="SMART" id="SM00226">
    <property type="entry name" value="LMWPc"/>
    <property type="match status" value="1"/>
</dbReference>
<sequence>MGEKTRPHILFVCTGNIFRSLSAELAVRAASLRSGLHYRFSSAGTDGGAPRLIDPFVRETLANLGLDSSLHAPRLLTRDMLEASDLAVAMHIEHQDFIRRGFGLNVPLFREVAGREPFVLPDVDEAVPDFETNSKARNAYIADVVRSIAADSNAFLARIPAYLSNTDKLPL</sequence>
<evidence type="ECO:0000259" key="1">
    <source>
        <dbReference type="SMART" id="SM00226"/>
    </source>
</evidence>
<feature type="domain" description="Phosphotyrosine protein phosphatase I" evidence="1">
    <location>
        <begin position="7"/>
        <end position="158"/>
    </location>
</feature>
<dbReference type="EMBL" id="QFQB01000021">
    <property type="protein sequence ID" value="PZQ46791.1"/>
    <property type="molecule type" value="Genomic_DNA"/>
</dbReference>
<organism evidence="2 3">
    <name type="scientific">Micavibrio aeruginosavorus</name>
    <dbReference type="NCBI Taxonomy" id="349221"/>
    <lineage>
        <taxon>Bacteria</taxon>
        <taxon>Pseudomonadati</taxon>
        <taxon>Bdellovibrionota</taxon>
        <taxon>Bdellovibrionia</taxon>
        <taxon>Bdellovibrionales</taxon>
        <taxon>Pseudobdellovibrionaceae</taxon>
        <taxon>Micavibrio</taxon>
    </lineage>
</organism>
<evidence type="ECO:0000313" key="2">
    <source>
        <dbReference type="EMBL" id="PZQ46791.1"/>
    </source>
</evidence>